<evidence type="ECO:0000313" key="3">
    <source>
        <dbReference type="Proteomes" id="UP000606786"/>
    </source>
</evidence>
<dbReference type="EMBL" id="CAJHJT010000023">
    <property type="protein sequence ID" value="CAD7001954.1"/>
    <property type="molecule type" value="Genomic_DNA"/>
</dbReference>
<evidence type="ECO:0000256" key="1">
    <source>
        <dbReference type="SAM" id="Coils"/>
    </source>
</evidence>
<dbReference type="AlphaFoldDB" id="A0A811UTD3"/>
<proteinExistence type="predicted"/>
<feature type="coiled-coil region" evidence="1">
    <location>
        <begin position="8"/>
        <end position="35"/>
    </location>
</feature>
<comment type="caution">
    <text evidence="2">The sequence shown here is derived from an EMBL/GenBank/DDBJ whole genome shotgun (WGS) entry which is preliminary data.</text>
</comment>
<reference evidence="2" key="1">
    <citation type="submission" date="2020-11" db="EMBL/GenBank/DDBJ databases">
        <authorList>
            <person name="Whitehead M."/>
        </authorList>
    </citation>
    <scope>NUCLEOTIDE SEQUENCE</scope>
    <source>
        <strain evidence="2">EGII</strain>
    </source>
</reference>
<keyword evidence="1" id="KW-0175">Coiled coil</keyword>
<dbReference type="Proteomes" id="UP000606786">
    <property type="component" value="Unassembled WGS sequence"/>
</dbReference>
<evidence type="ECO:0000313" key="2">
    <source>
        <dbReference type="EMBL" id="CAD7001954.1"/>
    </source>
</evidence>
<keyword evidence="3" id="KW-1185">Reference proteome</keyword>
<accession>A0A811UTD3</accession>
<feature type="non-terminal residue" evidence="2">
    <location>
        <position position="1"/>
    </location>
</feature>
<sequence length="131" mass="14729">KRKFQDDIINKEQEIEILRNGATELEKEVESLREGQILSIPSQEGNRHIDELLGKLPSHLSICVRNYLKNSSGTQKGYRFDKELKTPALSVNFLSPVANRYLKSILIGHLGEVLNNSFKVGRETLAAVLVA</sequence>
<name>A0A811UTD3_CERCA</name>
<protein>
    <submittedName>
        <fullName evidence="2">(Mediterranean fruit fly) hypothetical protein</fullName>
    </submittedName>
</protein>
<gene>
    <name evidence="2" type="ORF">CCAP1982_LOCUS10441</name>
</gene>
<organism evidence="2 3">
    <name type="scientific">Ceratitis capitata</name>
    <name type="common">Mediterranean fruit fly</name>
    <name type="synonym">Tephritis capitata</name>
    <dbReference type="NCBI Taxonomy" id="7213"/>
    <lineage>
        <taxon>Eukaryota</taxon>
        <taxon>Metazoa</taxon>
        <taxon>Ecdysozoa</taxon>
        <taxon>Arthropoda</taxon>
        <taxon>Hexapoda</taxon>
        <taxon>Insecta</taxon>
        <taxon>Pterygota</taxon>
        <taxon>Neoptera</taxon>
        <taxon>Endopterygota</taxon>
        <taxon>Diptera</taxon>
        <taxon>Brachycera</taxon>
        <taxon>Muscomorpha</taxon>
        <taxon>Tephritoidea</taxon>
        <taxon>Tephritidae</taxon>
        <taxon>Ceratitis</taxon>
        <taxon>Ceratitis</taxon>
    </lineage>
</organism>